<evidence type="ECO:0000259" key="1">
    <source>
        <dbReference type="PROSITE" id="PS51462"/>
    </source>
</evidence>
<sequence>MVPKTSLRLTRNITPAIPRCTQHRAFAATSHDAPPPPERRAVVGSFLFRRHDDDVPRVALFKRSAKVNTYQYAAISGGVEPEDATPLKAALREIHEETGLTSDSLRYLCLGQPYSFVDQKVNYEWSVHPFAFHWPSTAEGALTLGWEHEGYAWFRPREIRESDVAGGVLESLRRVWPEGALGDVDGLCQYCLGEAVVRNGSGKDVRGDASEAFDIFASTVKEITPATNDAEQWRRQVRLAAWHVWNYSHPSVKEPLLAHLLSTLEQLEELLLPQSHQPHKLAPPFEKLVTTALDSARTRHGDNDQAADISENSPRHLAQKADRFFSALWDLR</sequence>
<dbReference type="Proteomes" id="UP000029964">
    <property type="component" value="Unassembled WGS sequence"/>
</dbReference>
<comment type="caution">
    <text evidence="2">The sequence shown here is derived from an EMBL/GenBank/DDBJ whole genome shotgun (WGS) entry which is preliminary data.</text>
</comment>
<proteinExistence type="predicted"/>
<accession>A0A086T3R6</accession>
<keyword evidence="3" id="KW-1185">Reference proteome</keyword>
<dbReference type="Gene3D" id="3.90.79.10">
    <property type="entry name" value="Nucleoside Triphosphate Pyrophosphohydrolase"/>
    <property type="match status" value="1"/>
</dbReference>
<dbReference type="Pfam" id="PF00293">
    <property type="entry name" value="NUDIX"/>
    <property type="match status" value="1"/>
</dbReference>
<protein>
    <recommendedName>
        <fullName evidence="1">Nudix hydrolase domain-containing protein</fullName>
    </recommendedName>
</protein>
<dbReference type="InterPro" id="IPR000086">
    <property type="entry name" value="NUDIX_hydrolase_dom"/>
</dbReference>
<reference evidence="3" key="1">
    <citation type="journal article" date="2014" name="Genome Announc.">
        <title>Genome sequence and annotation of Acremonium chrysogenum, producer of the beta-lactam antibiotic cephalosporin C.</title>
        <authorList>
            <person name="Terfehr D."/>
            <person name="Dahlmann T.A."/>
            <person name="Specht T."/>
            <person name="Zadra I."/>
            <person name="Kuernsteiner H."/>
            <person name="Kueck U."/>
        </authorList>
    </citation>
    <scope>NUCLEOTIDE SEQUENCE [LARGE SCALE GENOMIC DNA]</scope>
    <source>
        <strain evidence="3">ATCC 11550 / CBS 779.69 / DSM 880 / IAM 14645 / JCM 23072 / IMI 49137</strain>
    </source>
</reference>
<feature type="domain" description="Nudix hydrolase" evidence="1">
    <location>
        <begin position="38"/>
        <end position="177"/>
    </location>
</feature>
<dbReference type="EMBL" id="JPKY01000057">
    <property type="protein sequence ID" value="KFH43998.1"/>
    <property type="molecule type" value="Genomic_DNA"/>
</dbReference>
<dbReference type="HOGENOM" id="CLU_950147_0_0_1"/>
<dbReference type="OrthoDB" id="206213at2759"/>
<dbReference type="SUPFAM" id="SSF55811">
    <property type="entry name" value="Nudix"/>
    <property type="match status" value="1"/>
</dbReference>
<dbReference type="AlphaFoldDB" id="A0A086T3R6"/>
<dbReference type="InterPro" id="IPR015797">
    <property type="entry name" value="NUDIX_hydrolase-like_dom_sf"/>
</dbReference>
<name>A0A086T3R6_HAPC1</name>
<dbReference type="STRING" id="857340.A0A086T3R6"/>
<gene>
    <name evidence="2" type="ORF">ACRE_052520</name>
</gene>
<dbReference type="PROSITE" id="PS51462">
    <property type="entry name" value="NUDIX"/>
    <property type="match status" value="1"/>
</dbReference>
<evidence type="ECO:0000313" key="2">
    <source>
        <dbReference type="EMBL" id="KFH43998.1"/>
    </source>
</evidence>
<evidence type="ECO:0000313" key="3">
    <source>
        <dbReference type="Proteomes" id="UP000029964"/>
    </source>
</evidence>
<organism evidence="2 3">
    <name type="scientific">Hapsidospora chrysogenum (strain ATCC 11550 / CBS 779.69 / DSM 880 / IAM 14645 / JCM 23072 / IMI 49137)</name>
    <name type="common">Acremonium chrysogenum</name>
    <dbReference type="NCBI Taxonomy" id="857340"/>
    <lineage>
        <taxon>Eukaryota</taxon>
        <taxon>Fungi</taxon>
        <taxon>Dikarya</taxon>
        <taxon>Ascomycota</taxon>
        <taxon>Pezizomycotina</taxon>
        <taxon>Sordariomycetes</taxon>
        <taxon>Hypocreomycetidae</taxon>
        <taxon>Hypocreales</taxon>
        <taxon>Bionectriaceae</taxon>
        <taxon>Hapsidospora</taxon>
    </lineage>
</organism>